<dbReference type="InterPro" id="IPR008811">
    <property type="entry name" value="Glycosyl_hydrolases_36"/>
</dbReference>
<evidence type="ECO:0000313" key="4">
    <source>
        <dbReference type="EnsemblPlants" id="AES72356"/>
    </source>
</evidence>
<reference evidence="4" key="3">
    <citation type="submission" date="2015-04" db="UniProtKB">
        <authorList>
            <consortium name="EnsemblPlants"/>
        </authorList>
    </citation>
    <scope>IDENTIFICATION</scope>
    <source>
        <strain evidence="4">cv. Jemalong A17</strain>
    </source>
</reference>
<gene>
    <name evidence="3" type="ordered locus">MTR_3g089400</name>
</gene>
<protein>
    <submittedName>
        <fullName evidence="3">Raffinose synthase or seed inhibition protein</fullName>
    </submittedName>
</protein>
<accession>G7J5K2</accession>
<dbReference type="EnsemblPlants" id="AES72356">
    <property type="protein sequence ID" value="AES72356"/>
    <property type="gene ID" value="MTR_3g089400"/>
</dbReference>
<dbReference type="AlphaFoldDB" id="G7J5K2"/>
<evidence type="ECO:0000256" key="2">
    <source>
        <dbReference type="SAM" id="MobiDB-lite"/>
    </source>
</evidence>
<reference evidence="3 5" key="2">
    <citation type="journal article" date="2014" name="BMC Genomics">
        <title>An improved genome release (version Mt4.0) for the model legume Medicago truncatula.</title>
        <authorList>
            <person name="Tang H."/>
            <person name="Krishnakumar V."/>
            <person name="Bidwell S."/>
            <person name="Rosen B."/>
            <person name="Chan A."/>
            <person name="Zhou S."/>
            <person name="Gentzbittel L."/>
            <person name="Childs K.L."/>
            <person name="Yandell M."/>
            <person name="Gundlach H."/>
            <person name="Mayer K.F."/>
            <person name="Schwartz D.C."/>
            <person name="Town C.D."/>
        </authorList>
    </citation>
    <scope>GENOME REANNOTATION</scope>
    <source>
        <strain evidence="4 5">cv. Jemalong A17</strain>
    </source>
</reference>
<sequence>MSLTKARELGNLKISPYPYTIGYANGHEEETISILINFTINIRGLDYCLDIVNAGTRWRYDFPLILGMIIFTQGGVLDDYARRKLEEEEAKGYPSDEDYDFEDEEIKEPKVRREKSAFSYRLALDNVTDEIVHNNDIPTVAESVLNFPHELTSKTGASQSNVQEGNDCDNVDLIDKNNVEVVSNIDTPKEIAPKQRLQHEIVPTSVALQLNEEEESDGESDAKEILSDSPMSKSHPFATVIPHRCPIITKDLETIQNNSEEERISNPLSGSVTKVFSMKILHWNIRGLKRKASLDVVHKHGPCSQLNKNNNGKANILPTHSDVLKLDKERVNYSARSCYTQQDEIFDPSKSTSYCNNHICAKFHAGSRAICGGPVYLSDNVGSHAFNLIKKLFSLMGRRRLKIKEALEGVIEREILFPSSKTSYIEENTKTGEERRHFSNECTLKCICSFKKRLGPKRLLEKRLAHGTLSLMSSGAWKNRIALCDFFAPRKPILLPKVKWKLSL</sequence>
<name>G7J5K2_MEDTR</name>
<dbReference type="EMBL" id="CM001219">
    <property type="protein sequence ID" value="AES72356.2"/>
    <property type="molecule type" value="Genomic_DNA"/>
</dbReference>
<dbReference type="Pfam" id="PF05691">
    <property type="entry name" value="Raffinose_syn"/>
    <property type="match status" value="1"/>
</dbReference>
<dbReference type="PaxDb" id="3880-AES72356"/>
<organism evidence="3 5">
    <name type="scientific">Medicago truncatula</name>
    <name type="common">Barrel medic</name>
    <name type="synonym">Medicago tribuloides</name>
    <dbReference type="NCBI Taxonomy" id="3880"/>
    <lineage>
        <taxon>Eukaryota</taxon>
        <taxon>Viridiplantae</taxon>
        <taxon>Streptophyta</taxon>
        <taxon>Embryophyta</taxon>
        <taxon>Tracheophyta</taxon>
        <taxon>Spermatophyta</taxon>
        <taxon>Magnoliopsida</taxon>
        <taxon>eudicotyledons</taxon>
        <taxon>Gunneridae</taxon>
        <taxon>Pentapetalae</taxon>
        <taxon>rosids</taxon>
        <taxon>fabids</taxon>
        <taxon>Fabales</taxon>
        <taxon>Fabaceae</taxon>
        <taxon>Papilionoideae</taxon>
        <taxon>50 kb inversion clade</taxon>
        <taxon>NPAAA clade</taxon>
        <taxon>Hologalegina</taxon>
        <taxon>IRL clade</taxon>
        <taxon>Trifolieae</taxon>
        <taxon>Medicago</taxon>
    </lineage>
</organism>
<feature type="region of interest" description="Disordered" evidence="2">
    <location>
        <begin position="209"/>
        <end position="234"/>
    </location>
</feature>
<evidence type="ECO:0000256" key="1">
    <source>
        <dbReference type="ARBA" id="ARBA00023277"/>
    </source>
</evidence>
<dbReference type="PANTHER" id="PTHR31268:SF10">
    <property type="entry name" value="GALACTINOL--SUCROSE GALACTOSYLTRANSFERASE"/>
    <property type="match status" value="1"/>
</dbReference>
<accession>A0A0C3VLV9</accession>
<keyword evidence="1" id="KW-0119">Carbohydrate metabolism</keyword>
<keyword evidence="5" id="KW-1185">Reference proteome</keyword>
<evidence type="ECO:0000313" key="3">
    <source>
        <dbReference type="EMBL" id="AES72356.2"/>
    </source>
</evidence>
<dbReference type="HOGENOM" id="CLU_541193_0_0_1"/>
<dbReference type="Proteomes" id="UP000002051">
    <property type="component" value="Chromosome 3"/>
</dbReference>
<dbReference type="PANTHER" id="PTHR31268">
    <property type="match status" value="1"/>
</dbReference>
<evidence type="ECO:0000313" key="5">
    <source>
        <dbReference type="Proteomes" id="UP000002051"/>
    </source>
</evidence>
<reference evidence="3 5" key="1">
    <citation type="journal article" date="2011" name="Nature">
        <title>The Medicago genome provides insight into the evolution of rhizobial symbioses.</title>
        <authorList>
            <person name="Young N.D."/>
            <person name="Debelle F."/>
            <person name="Oldroyd G.E."/>
            <person name="Geurts R."/>
            <person name="Cannon S.B."/>
            <person name="Udvardi M.K."/>
            <person name="Benedito V.A."/>
            <person name="Mayer K.F."/>
            <person name="Gouzy J."/>
            <person name="Schoof H."/>
            <person name="Van de Peer Y."/>
            <person name="Proost S."/>
            <person name="Cook D.R."/>
            <person name="Meyers B.C."/>
            <person name="Spannagl M."/>
            <person name="Cheung F."/>
            <person name="De Mita S."/>
            <person name="Krishnakumar V."/>
            <person name="Gundlach H."/>
            <person name="Zhou S."/>
            <person name="Mudge J."/>
            <person name="Bharti A.K."/>
            <person name="Murray J.D."/>
            <person name="Naoumkina M.A."/>
            <person name="Rosen B."/>
            <person name="Silverstein K.A."/>
            <person name="Tang H."/>
            <person name="Rombauts S."/>
            <person name="Zhao P.X."/>
            <person name="Zhou P."/>
            <person name="Barbe V."/>
            <person name="Bardou P."/>
            <person name="Bechner M."/>
            <person name="Bellec A."/>
            <person name="Berger A."/>
            <person name="Berges H."/>
            <person name="Bidwell S."/>
            <person name="Bisseling T."/>
            <person name="Choisne N."/>
            <person name="Couloux A."/>
            <person name="Denny R."/>
            <person name="Deshpande S."/>
            <person name="Dai X."/>
            <person name="Doyle J.J."/>
            <person name="Dudez A.M."/>
            <person name="Farmer A.D."/>
            <person name="Fouteau S."/>
            <person name="Franken C."/>
            <person name="Gibelin C."/>
            <person name="Gish J."/>
            <person name="Goldstein S."/>
            <person name="Gonzalez A.J."/>
            <person name="Green P.J."/>
            <person name="Hallab A."/>
            <person name="Hartog M."/>
            <person name="Hua A."/>
            <person name="Humphray S.J."/>
            <person name="Jeong D.H."/>
            <person name="Jing Y."/>
            <person name="Jocker A."/>
            <person name="Kenton S.M."/>
            <person name="Kim D.J."/>
            <person name="Klee K."/>
            <person name="Lai H."/>
            <person name="Lang C."/>
            <person name="Lin S."/>
            <person name="Macmil S.L."/>
            <person name="Magdelenat G."/>
            <person name="Matthews L."/>
            <person name="McCorrison J."/>
            <person name="Monaghan E.L."/>
            <person name="Mun J.H."/>
            <person name="Najar F.Z."/>
            <person name="Nicholson C."/>
            <person name="Noirot C."/>
            <person name="O'Bleness M."/>
            <person name="Paule C.R."/>
            <person name="Poulain J."/>
            <person name="Prion F."/>
            <person name="Qin B."/>
            <person name="Qu C."/>
            <person name="Retzel E.F."/>
            <person name="Riddle C."/>
            <person name="Sallet E."/>
            <person name="Samain S."/>
            <person name="Samson N."/>
            <person name="Sanders I."/>
            <person name="Saurat O."/>
            <person name="Scarpelli C."/>
            <person name="Schiex T."/>
            <person name="Segurens B."/>
            <person name="Severin A.J."/>
            <person name="Sherrier D.J."/>
            <person name="Shi R."/>
            <person name="Sims S."/>
            <person name="Singer S.R."/>
            <person name="Sinharoy S."/>
            <person name="Sterck L."/>
            <person name="Viollet A."/>
            <person name="Wang B.B."/>
            <person name="Wang K."/>
            <person name="Wang M."/>
            <person name="Wang X."/>
            <person name="Warfsmann J."/>
            <person name="Weissenbach J."/>
            <person name="White D.D."/>
            <person name="White J.D."/>
            <person name="Wiley G.B."/>
            <person name="Wincker P."/>
            <person name="Xing Y."/>
            <person name="Yang L."/>
            <person name="Yao Z."/>
            <person name="Ying F."/>
            <person name="Zhai J."/>
            <person name="Zhou L."/>
            <person name="Zuber A."/>
            <person name="Denarie J."/>
            <person name="Dixon R.A."/>
            <person name="May G.D."/>
            <person name="Schwartz D.C."/>
            <person name="Rogers J."/>
            <person name="Quetier F."/>
            <person name="Town C.D."/>
            <person name="Roe B.A."/>
        </authorList>
    </citation>
    <scope>NUCLEOTIDE SEQUENCE [LARGE SCALE GENOMIC DNA]</scope>
    <source>
        <strain evidence="3">A17</strain>
        <strain evidence="4 5">cv. Jemalong A17</strain>
    </source>
</reference>
<proteinExistence type="predicted"/>